<name>A0A1M2V7L5_TRAPU</name>
<dbReference type="EMBL" id="MNAD01001604">
    <property type="protein sequence ID" value="OJT03574.1"/>
    <property type="molecule type" value="Genomic_DNA"/>
</dbReference>
<proteinExistence type="predicted"/>
<reference evidence="1 2" key="1">
    <citation type="submission" date="2016-10" db="EMBL/GenBank/DDBJ databases">
        <title>Genome sequence of the basidiomycete white-rot fungus Trametes pubescens.</title>
        <authorList>
            <person name="Makela M.R."/>
            <person name="Granchi Z."/>
            <person name="Peng M."/>
            <person name="De Vries R.P."/>
            <person name="Grigoriev I."/>
            <person name="Riley R."/>
            <person name="Hilden K."/>
        </authorList>
    </citation>
    <scope>NUCLEOTIDE SEQUENCE [LARGE SCALE GENOMIC DNA]</scope>
    <source>
        <strain evidence="1 2">FBCC735</strain>
    </source>
</reference>
<comment type="caution">
    <text evidence="1">The sequence shown here is derived from an EMBL/GenBank/DDBJ whole genome shotgun (WGS) entry which is preliminary data.</text>
</comment>
<evidence type="ECO:0000313" key="1">
    <source>
        <dbReference type="EMBL" id="OJT03574.1"/>
    </source>
</evidence>
<dbReference type="AlphaFoldDB" id="A0A1M2V7L5"/>
<keyword evidence="2" id="KW-1185">Reference proteome</keyword>
<accession>A0A1M2V7L5</accession>
<sequence length="91" mass="10487">MGHQDQRAMVWQRRRWLVHEFGEIEIGMSKWGQARWGADVVEDAEENFRWQTMDCGATGCGLVAPPPYRDQEVANGVIDSRKLVVIDSWLI</sequence>
<organism evidence="1 2">
    <name type="scientific">Trametes pubescens</name>
    <name type="common">White-rot fungus</name>
    <dbReference type="NCBI Taxonomy" id="154538"/>
    <lineage>
        <taxon>Eukaryota</taxon>
        <taxon>Fungi</taxon>
        <taxon>Dikarya</taxon>
        <taxon>Basidiomycota</taxon>
        <taxon>Agaricomycotina</taxon>
        <taxon>Agaricomycetes</taxon>
        <taxon>Polyporales</taxon>
        <taxon>Polyporaceae</taxon>
        <taxon>Trametes</taxon>
    </lineage>
</organism>
<dbReference type="Proteomes" id="UP000184267">
    <property type="component" value="Unassembled WGS sequence"/>
</dbReference>
<protein>
    <submittedName>
        <fullName evidence="1">Uncharacterized protein</fullName>
    </submittedName>
</protein>
<gene>
    <name evidence="1" type="ORF">TRAPUB_5750</name>
</gene>
<evidence type="ECO:0000313" key="2">
    <source>
        <dbReference type="Proteomes" id="UP000184267"/>
    </source>
</evidence>